<evidence type="ECO:0000313" key="4">
    <source>
        <dbReference type="Proteomes" id="UP001168821"/>
    </source>
</evidence>
<feature type="compositionally biased region" description="Basic and acidic residues" evidence="2">
    <location>
        <begin position="518"/>
        <end position="534"/>
    </location>
</feature>
<dbReference type="Proteomes" id="UP001168821">
    <property type="component" value="Unassembled WGS sequence"/>
</dbReference>
<dbReference type="PANTHER" id="PTHR45943:SF1">
    <property type="entry name" value="E3 UBIQUITIN-PROTEIN LIGASE MYCBP2"/>
    <property type="match status" value="1"/>
</dbReference>
<feature type="region of interest" description="Disordered" evidence="2">
    <location>
        <begin position="560"/>
        <end position="791"/>
    </location>
</feature>
<feature type="compositionally biased region" description="Basic and acidic residues" evidence="2">
    <location>
        <begin position="739"/>
        <end position="755"/>
    </location>
</feature>
<dbReference type="PROSITE" id="PS50194">
    <property type="entry name" value="FILAMIN_REPEAT"/>
    <property type="match status" value="1"/>
</dbReference>
<dbReference type="InterPro" id="IPR017868">
    <property type="entry name" value="Filamin/ABP280_repeat-like"/>
</dbReference>
<dbReference type="GO" id="GO:0007411">
    <property type="term" value="P:axon guidance"/>
    <property type="evidence" value="ECO:0007669"/>
    <property type="project" value="TreeGrafter"/>
</dbReference>
<feature type="compositionally biased region" description="Polar residues" evidence="2">
    <location>
        <begin position="645"/>
        <end position="686"/>
    </location>
</feature>
<dbReference type="GO" id="GO:0005634">
    <property type="term" value="C:nucleus"/>
    <property type="evidence" value="ECO:0007669"/>
    <property type="project" value="TreeGrafter"/>
</dbReference>
<dbReference type="GO" id="GO:0005886">
    <property type="term" value="C:plasma membrane"/>
    <property type="evidence" value="ECO:0007669"/>
    <property type="project" value="TreeGrafter"/>
</dbReference>
<evidence type="ECO:0000256" key="2">
    <source>
        <dbReference type="SAM" id="MobiDB-lite"/>
    </source>
</evidence>
<evidence type="ECO:0000313" key="3">
    <source>
        <dbReference type="EMBL" id="KAJ3661170.1"/>
    </source>
</evidence>
<dbReference type="AlphaFoldDB" id="A0AA38IQ58"/>
<dbReference type="SUPFAM" id="SSF81296">
    <property type="entry name" value="E set domains"/>
    <property type="match status" value="1"/>
</dbReference>
<accession>A0AA38IQ58</accession>
<feature type="compositionally biased region" description="Basic and acidic residues" evidence="2">
    <location>
        <begin position="698"/>
        <end position="709"/>
    </location>
</feature>
<feature type="compositionally biased region" description="Polar residues" evidence="2">
    <location>
        <begin position="767"/>
        <end position="782"/>
    </location>
</feature>
<sequence>MNCVIKKLLRPWSSFLKPNILLFSIHSNERLFLRDFVSCVAGSSGGRLAQWLQPGSRVDPSKCQVLYSREELRCGWPAIITVVTRDQYSDLVNVTNMKVEVKAIPIDKKELGECDAGRKIPRVIQPDPLTFGGLVPPPLHNPYEPTIRDKMCFHSISVMKPYQNYSFEELRYACPPVKRSSENMLVRHNNDGTYSATWTPASVGFYSIVVNIDGYDMEEAFKVEVKEPPQGMTPPSQITAKKSIYQPSKLRKFVARNSAGLRIRAHPSLQSEQIGIVHVNGTIAFIDEIHNDDGVWLRLSAETIKQYCNTSIIEAWCLQYNQHLGKTLLLPVEEPKSILDQVISDTIMRKLPEINDRHKIPGGSTSNYQVIKCGASGHNIRSRPSLKAPPVGMLVLGNRINVIDYTVNPDGYWVLLDKTTAEKYCFNTDHEAWSLAIGPNNVLYLGNVTGTDKDTFPQVTTELEPSRLGKKGFDFSYSATPNPPEPNFSFGSQSLQNSATTSKADHVSTNPFVFGDSLKSESPKIPKRERKDGKLSSLPKWFKGDDMKVDSSFDATSKDYKSFGEHGSNGNGITPPGTPKRSQSPRTGHLSPKPMSRSSSPVPIPSRSNILHDSTSSSPQAFGSPRSIGMSPLVSGTGPEFSARRGSNQSDTSALVSSITRDLSQSPSQATQPRDLSPSPSGSSIHTRSEISPPHTPNKKENTDSDQSSKKLTQTGTQTSPENSSNPSIKGHFSIGSGSKDERMPPKISRMDRATGKARPKRAISPATLQQLPTSSKVSYHSSEPPKQAMSPSVAESLRAVFAAFLWHEGKLIITNVNLDCIT</sequence>
<evidence type="ECO:0000256" key="1">
    <source>
        <dbReference type="PROSITE-ProRule" id="PRU00087"/>
    </source>
</evidence>
<protein>
    <submittedName>
        <fullName evidence="3">Uncharacterized protein</fullName>
    </submittedName>
</protein>
<dbReference type="Gene3D" id="2.60.40.10">
    <property type="entry name" value="Immunoglobulins"/>
    <property type="match status" value="1"/>
</dbReference>
<feature type="compositionally biased region" description="Polar residues" evidence="2">
    <location>
        <begin position="710"/>
        <end position="728"/>
    </location>
</feature>
<reference evidence="3" key="1">
    <citation type="journal article" date="2023" name="G3 (Bethesda)">
        <title>Whole genome assemblies of Zophobas morio and Tenebrio molitor.</title>
        <authorList>
            <person name="Kaur S."/>
            <person name="Stinson S.A."/>
            <person name="diCenzo G.C."/>
        </authorList>
    </citation>
    <scope>NUCLEOTIDE SEQUENCE</scope>
    <source>
        <strain evidence="3">QUZm001</strain>
    </source>
</reference>
<feature type="compositionally biased region" description="Polar residues" evidence="2">
    <location>
        <begin position="609"/>
        <end position="621"/>
    </location>
</feature>
<comment type="caution">
    <text evidence="3">The sequence shown here is derived from an EMBL/GenBank/DDBJ whole genome shotgun (WGS) entry which is preliminary data.</text>
</comment>
<dbReference type="Gene3D" id="1.10.10.2360">
    <property type="match status" value="1"/>
</dbReference>
<keyword evidence="4" id="KW-1185">Reference proteome</keyword>
<name>A0AA38IQ58_9CUCU</name>
<gene>
    <name evidence="3" type="ORF">Zmor_005580</name>
</gene>
<dbReference type="InterPro" id="IPR014756">
    <property type="entry name" value="Ig_E-set"/>
</dbReference>
<organism evidence="3 4">
    <name type="scientific">Zophobas morio</name>
    <dbReference type="NCBI Taxonomy" id="2755281"/>
    <lineage>
        <taxon>Eukaryota</taxon>
        <taxon>Metazoa</taxon>
        <taxon>Ecdysozoa</taxon>
        <taxon>Arthropoda</taxon>
        <taxon>Hexapoda</taxon>
        <taxon>Insecta</taxon>
        <taxon>Pterygota</taxon>
        <taxon>Neoptera</taxon>
        <taxon>Endopterygota</taxon>
        <taxon>Coleoptera</taxon>
        <taxon>Polyphaga</taxon>
        <taxon>Cucujiformia</taxon>
        <taxon>Tenebrionidae</taxon>
        <taxon>Zophobas</taxon>
    </lineage>
</organism>
<feature type="compositionally biased region" description="Low complexity" evidence="2">
    <location>
        <begin position="594"/>
        <end position="608"/>
    </location>
</feature>
<dbReference type="InterPro" id="IPR013783">
    <property type="entry name" value="Ig-like_fold"/>
</dbReference>
<proteinExistence type="predicted"/>
<dbReference type="EMBL" id="JALNTZ010000002">
    <property type="protein sequence ID" value="KAJ3661170.1"/>
    <property type="molecule type" value="Genomic_DNA"/>
</dbReference>
<feature type="region of interest" description="Disordered" evidence="2">
    <location>
        <begin position="484"/>
        <end position="541"/>
    </location>
</feature>
<dbReference type="GO" id="GO:0008582">
    <property type="term" value="P:regulation of synaptic assembly at neuromuscular junction"/>
    <property type="evidence" value="ECO:0007669"/>
    <property type="project" value="TreeGrafter"/>
</dbReference>
<feature type="repeat" description="Filamin" evidence="1">
    <location>
        <begin position="186"/>
        <end position="225"/>
    </location>
</feature>
<dbReference type="PANTHER" id="PTHR45943">
    <property type="entry name" value="E3 UBIQUITIN-PROTEIN LIGASE MYCBP2"/>
    <property type="match status" value="1"/>
</dbReference>
<feature type="compositionally biased region" description="Polar residues" evidence="2">
    <location>
        <begin position="489"/>
        <end position="511"/>
    </location>
</feature>
<dbReference type="GO" id="GO:0061630">
    <property type="term" value="F:ubiquitin protein ligase activity"/>
    <property type="evidence" value="ECO:0007669"/>
    <property type="project" value="TreeGrafter"/>
</dbReference>